<feature type="domain" description="HTH merR-type" evidence="1">
    <location>
        <begin position="1"/>
        <end position="56"/>
    </location>
</feature>
<gene>
    <name evidence="2" type="ORF">NFC81_02515</name>
</gene>
<dbReference type="AlphaFoldDB" id="A0AB38YIK2"/>
<dbReference type="InterPro" id="IPR000551">
    <property type="entry name" value="MerR-type_HTH_dom"/>
</dbReference>
<dbReference type="Pfam" id="PF00376">
    <property type="entry name" value="MerR"/>
    <property type="match status" value="1"/>
</dbReference>
<evidence type="ECO:0000313" key="2">
    <source>
        <dbReference type="EMBL" id="WLD58680.1"/>
    </source>
</evidence>
<protein>
    <submittedName>
        <fullName evidence="2">MerR family DNA-binding transcriptional regulator</fullName>
    </submittedName>
</protein>
<dbReference type="GO" id="GO:0003677">
    <property type="term" value="F:DNA binding"/>
    <property type="evidence" value="ECO:0007669"/>
    <property type="project" value="UniProtKB-KW"/>
</dbReference>
<dbReference type="EMBL" id="CP101717">
    <property type="protein sequence ID" value="WLD58680.1"/>
    <property type="molecule type" value="Genomic_DNA"/>
</dbReference>
<proteinExistence type="predicted"/>
<dbReference type="SUPFAM" id="SSF46955">
    <property type="entry name" value="Putative DNA-binding domain"/>
    <property type="match status" value="1"/>
</dbReference>
<dbReference type="RefSeq" id="WP_304995966.1">
    <property type="nucleotide sequence ID" value="NZ_CP101717.1"/>
</dbReference>
<dbReference type="InterPro" id="IPR009061">
    <property type="entry name" value="DNA-bd_dom_put_sf"/>
</dbReference>
<accession>A0AB38YIK2</accession>
<dbReference type="PROSITE" id="PS50937">
    <property type="entry name" value="HTH_MERR_2"/>
    <property type="match status" value="1"/>
</dbReference>
<organism evidence="2">
    <name type="scientific">Salinispirillum sp. LH 10-3-1</name>
    <dbReference type="NCBI Taxonomy" id="2952525"/>
    <lineage>
        <taxon>Bacteria</taxon>
        <taxon>Pseudomonadati</taxon>
        <taxon>Pseudomonadota</taxon>
        <taxon>Gammaproteobacteria</taxon>
        <taxon>Oceanospirillales</taxon>
        <taxon>Saccharospirillaceae</taxon>
        <taxon>Salinispirillum</taxon>
    </lineage>
</organism>
<reference evidence="2" key="1">
    <citation type="submission" date="2022-07" db="EMBL/GenBank/DDBJ databases">
        <title>Complete genome sequence of Salinispirillum sp. LH10-3-1 capable of multiple carbohydrate inversion isolated from a soda lake.</title>
        <authorList>
            <person name="Liu J."/>
            <person name="Zhai Y."/>
            <person name="Zhang H."/>
            <person name="Yang H."/>
            <person name="Qu J."/>
            <person name="Li J."/>
        </authorList>
    </citation>
    <scope>NUCLEOTIDE SEQUENCE</scope>
    <source>
        <strain evidence="2">LH 10-3-1</strain>
    </source>
</reference>
<dbReference type="GO" id="GO:0006355">
    <property type="term" value="P:regulation of DNA-templated transcription"/>
    <property type="evidence" value="ECO:0007669"/>
    <property type="project" value="InterPro"/>
</dbReference>
<keyword evidence="2" id="KW-0238">DNA-binding</keyword>
<evidence type="ECO:0000259" key="1">
    <source>
        <dbReference type="PROSITE" id="PS50937"/>
    </source>
</evidence>
<name>A0AB38YIK2_9GAMM</name>
<sequence>MRIVELAKLTGASLKAIRLYEAKGLLPLVARDGSYRRYEHRHLEQACCAAAGQSAE</sequence>
<dbReference type="Gene3D" id="1.10.1660.10">
    <property type="match status" value="1"/>
</dbReference>